<dbReference type="AlphaFoldDB" id="A0A2B7Z9C3"/>
<protein>
    <submittedName>
        <fullName evidence="1">Uncharacterized protein</fullName>
    </submittedName>
</protein>
<gene>
    <name evidence="1" type="ORF">GX50_07254</name>
</gene>
<comment type="caution">
    <text evidence="1">The sequence shown here is derived from an EMBL/GenBank/DDBJ whole genome shotgun (WGS) entry which is preliminary data.</text>
</comment>
<name>A0A2B7Z9C3_9EURO</name>
<sequence length="133" mass="14393">MLGILTLEVGGKGSANERTITLPIPIDQFQDLAEFGIHLGVKCIFTPPCPAEEEGEEGEDVEEIKYSRFIGCAQRKPPVSSVKGHVLQLPNHSRFSSVGREMGPGISSAVGWCLNIECNKRGTTQGLGNKRTQ</sequence>
<keyword evidence="2" id="KW-1185">Reference proteome</keyword>
<proteinExistence type="predicted"/>
<dbReference type="Proteomes" id="UP000226031">
    <property type="component" value="Unassembled WGS sequence"/>
</dbReference>
<organism evidence="1 2">
    <name type="scientific">[Emmonsia] crescens</name>
    <dbReference type="NCBI Taxonomy" id="73230"/>
    <lineage>
        <taxon>Eukaryota</taxon>
        <taxon>Fungi</taxon>
        <taxon>Dikarya</taxon>
        <taxon>Ascomycota</taxon>
        <taxon>Pezizomycotina</taxon>
        <taxon>Eurotiomycetes</taxon>
        <taxon>Eurotiomycetidae</taxon>
        <taxon>Onygenales</taxon>
        <taxon>Ajellomycetaceae</taxon>
        <taxon>Emergomyces</taxon>
    </lineage>
</organism>
<accession>A0A2B7Z9C3</accession>
<dbReference type="EMBL" id="PDND01000199">
    <property type="protein sequence ID" value="PGH29981.1"/>
    <property type="molecule type" value="Genomic_DNA"/>
</dbReference>
<evidence type="ECO:0000313" key="2">
    <source>
        <dbReference type="Proteomes" id="UP000226031"/>
    </source>
</evidence>
<reference evidence="1 2" key="1">
    <citation type="submission" date="2017-10" db="EMBL/GenBank/DDBJ databases">
        <title>Comparative genomics in systemic dimorphic fungi from Ajellomycetaceae.</title>
        <authorList>
            <person name="Munoz J.F."/>
            <person name="Mcewen J.G."/>
            <person name="Clay O.K."/>
            <person name="Cuomo C.A."/>
        </authorList>
    </citation>
    <scope>NUCLEOTIDE SEQUENCE [LARGE SCALE GENOMIC DNA]</scope>
    <source>
        <strain evidence="1 2">UAMH4076</strain>
    </source>
</reference>
<evidence type="ECO:0000313" key="1">
    <source>
        <dbReference type="EMBL" id="PGH29981.1"/>
    </source>
</evidence>